<keyword evidence="4" id="KW-1133">Transmembrane helix</keyword>
<dbReference type="Proteomes" id="UP000786693">
    <property type="component" value="Unassembled WGS sequence"/>
</dbReference>
<evidence type="ECO:0000313" key="7">
    <source>
        <dbReference type="Proteomes" id="UP000786693"/>
    </source>
</evidence>
<dbReference type="InterPro" id="IPR009057">
    <property type="entry name" value="Homeodomain-like_sf"/>
</dbReference>
<dbReference type="EMBL" id="BPFH01000003">
    <property type="protein sequence ID" value="GIT95414.1"/>
    <property type="molecule type" value="Genomic_DNA"/>
</dbReference>
<dbReference type="InterPro" id="IPR018060">
    <property type="entry name" value="HTH_AraC"/>
</dbReference>
<proteinExistence type="predicted"/>
<dbReference type="InterPro" id="IPR020449">
    <property type="entry name" value="Tscrpt_reg_AraC-type_HTH"/>
</dbReference>
<feature type="transmembrane region" description="Helical" evidence="4">
    <location>
        <begin position="40"/>
        <end position="61"/>
    </location>
</feature>
<keyword evidence="4" id="KW-0812">Transmembrane</keyword>
<keyword evidence="4" id="KW-0472">Membrane</keyword>
<keyword evidence="3" id="KW-0804">Transcription</keyword>
<evidence type="ECO:0000256" key="4">
    <source>
        <dbReference type="SAM" id="Phobius"/>
    </source>
</evidence>
<evidence type="ECO:0000256" key="3">
    <source>
        <dbReference type="ARBA" id="ARBA00023163"/>
    </source>
</evidence>
<dbReference type="PANTHER" id="PTHR43280">
    <property type="entry name" value="ARAC-FAMILY TRANSCRIPTIONAL REGULATOR"/>
    <property type="match status" value="1"/>
</dbReference>
<evidence type="ECO:0000256" key="2">
    <source>
        <dbReference type="ARBA" id="ARBA00023125"/>
    </source>
</evidence>
<feature type="domain" description="HTH araC/xylS-type" evidence="5">
    <location>
        <begin position="293"/>
        <end position="398"/>
    </location>
</feature>
<sequence length="411" mass="46019">MTVSPVAPDSEALRLAATSGLLVLSLFCANLLLRDRYRRVRLPLALFFLAGAGDLLALPMVYLLEPQAPARITLGFELAEVPLSMVQPFLFWLYVYRLTGTAGATVPRMQLILHLLPIGLASLLYLYCMALPAHALADLSMVPQTPTGVQWVALGGMYAATLAFYLLVPLYAVLILRRLKAYRHRLKDHFASTEGRELAWTRWLTLAVFCFWGVNVMSMAADALISADTITWPVQSLLLAIVVRYGLIWSLALWGLRQAPGLEPPTPRVSAMLTPPQDPPKYERSALASDRLSRIAGKIERLMAQDRLYLQPNLSLWDLADQIGVSTHYASQALNEKLGERFFDYVNRWRVRHAAEQLRTSEATILTIAYDAGFNARSSFYTAFKREYGMTPSAYRESKQTERTAPLAKSH</sequence>
<dbReference type="PANTHER" id="PTHR43280:SF2">
    <property type="entry name" value="HTH-TYPE TRANSCRIPTIONAL REGULATOR EXSA"/>
    <property type="match status" value="1"/>
</dbReference>
<feature type="transmembrane region" description="Helical" evidence="4">
    <location>
        <begin position="237"/>
        <end position="256"/>
    </location>
</feature>
<protein>
    <recommendedName>
        <fullName evidence="5">HTH araC/xylS-type domain-containing protein</fullName>
    </recommendedName>
</protein>
<feature type="transmembrane region" description="Helical" evidence="4">
    <location>
        <begin position="81"/>
        <end position="99"/>
    </location>
</feature>
<reference evidence="6 7" key="1">
    <citation type="submission" date="2021-05" db="EMBL/GenBank/DDBJ databases">
        <title>Bacteria Genome sequencing.</title>
        <authorList>
            <person name="Takabe Y."/>
            <person name="Nakajima Y."/>
            <person name="Suzuki S."/>
            <person name="Shiozaki T."/>
        </authorList>
    </citation>
    <scope>NUCLEOTIDE SEQUENCE [LARGE SCALE GENOMIC DNA]</scope>
    <source>
        <strain evidence="6 7">AI_62</strain>
    </source>
</reference>
<evidence type="ECO:0000259" key="5">
    <source>
        <dbReference type="PROSITE" id="PS01124"/>
    </source>
</evidence>
<keyword evidence="1" id="KW-0805">Transcription regulation</keyword>
<comment type="caution">
    <text evidence="6">The sequence shown here is derived from an EMBL/GenBank/DDBJ whole genome shotgun (WGS) entry which is preliminary data.</text>
</comment>
<feature type="transmembrane region" description="Helical" evidence="4">
    <location>
        <begin position="12"/>
        <end position="33"/>
    </location>
</feature>
<dbReference type="InterPro" id="IPR018062">
    <property type="entry name" value="HTH_AraC-typ_CS"/>
</dbReference>
<dbReference type="Gene3D" id="1.10.10.60">
    <property type="entry name" value="Homeodomain-like"/>
    <property type="match status" value="2"/>
</dbReference>
<feature type="transmembrane region" description="Helical" evidence="4">
    <location>
        <begin position="157"/>
        <end position="176"/>
    </location>
</feature>
<dbReference type="RefSeq" id="WP_220748906.1">
    <property type="nucleotide sequence ID" value="NZ_BPFH01000003.1"/>
</dbReference>
<dbReference type="Pfam" id="PF12833">
    <property type="entry name" value="HTH_18"/>
    <property type="match status" value="1"/>
</dbReference>
<keyword evidence="7" id="KW-1185">Reference proteome</keyword>
<feature type="transmembrane region" description="Helical" evidence="4">
    <location>
        <begin position="203"/>
        <end position="225"/>
    </location>
</feature>
<evidence type="ECO:0000313" key="6">
    <source>
        <dbReference type="EMBL" id="GIT95414.1"/>
    </source>
</evidence>
<gene>
    <name evidence="6" type="ORF">JANAI62_20370</name>
</gene>
<dbReference type="PROSITE" id="PS00041">
    <property type="entry name" value="HTH_ARAC_FAMILY_1"/>
    <property type="match status" value="1"/>
</dbReference>
<dbReference type="PRINTS" id="PR00032">
    <property type="entry name" value="HTHARAC"/>
</dbReference>
<dbReference type="SUPFAM" id="SSF46689">
    <property type="entry name" value="Homeodomain-like"/>
    <property type="match status" value="1"/>
</dbReference>
<keyword evidence="2" id="KW-0238">DNA-binding</keyword>
<organism evidence="6 7">
    <name type="scientific">Jannaschia pagri</name>
    <dbReference type="NCBI Taxonomy" id="2829797"/>
    <lineage>
        <taxon>Bacteria</taxon>
        <taxon>Pseudomonadati</taxon>
        <taxon>Pseudomonadota</taxon>
        <taxon>Alphaproteobacteria</taxon>
        <taxon>Rhodobacterales</taxon>
        <taxon>Roseobacteraceae</taxon>
        <taxon>Jannaschia</taxon>
    </lineage>
</organism>
<dbReference type="PROSITE" id="PS01124">
    <property type="entry name" value="HTH_ARAC_FAMILY_2"/>
    <property type="match status" value="1"/>
</dbReference>
<name>A0ABQ4NMG2_9RHOB</name>
<accession>A0ABQ4NMG2</accession>
<feature type="transmembrane region" description="Helical" evidence="4">
    <location>
        <begin position="111"/>
        <end position="137"/>
    </location>
</feature>
<dbReference type="SMART" id="SM00342">
    <property type="entry name" value="HTH_ARAC"/>
    <property type="match status" value="1"/>
</dbReference>
<evidence type="ECO:0000256" key="1">
    <source>
        <dbReference type="ARBA" id="ARBA00023015"/>
    </source>
</evidence>